<evidence type="ECO:0000313" key="14">
    <source>
        <dbReference type="EMBL" id="MBJ7593984.1"/>
    </source>
</evidence>
<evidence type="ECO:0000256" key="8">
    <source>
        <dbReference type="ARBA" id="ARBA00023134"/>
    </source>
</evidence>
<dbReference type="PANTHER" id="PTHR22960">
    <property type="entry name" value="MOLYBDOPTERIN COFACTOR SYNTHESIS PROTEIN A"/>
    <property type="match status" value="1"/>
</dbReference>
<feature type="binding site" evidence="12">
    <location>
        <position position="41"/>
    </location>
    <ligand>
        <name>[4Fe-4S] cluster</name>
        <dbReference type="ChEBI" id="CHEBI:49883"/>
        <label>1</label>
        <note>4Fe-4S-S-AdoMet</note>
    </ligand>
</feature>
<dbReference type="SFLD" id="SFLDG01067">
    <property type="entry name" value="SPASM/twitch_domain_containing"/>
    <property type="match status" value="1"/>
</dbReference>
<dbReference type="InterPro" id="IPR058240">
    <property type="entry name" value="rSAM_sf"/>
</dbReference>
<keyword evidence="8 12" id="KW-0342">GTP-binding</keyword>
<feature type="binding site" evidence="12">
    <location>
        <position position="277"/>
    </location>
    <ligand>
        <name>[4Fe-4S] cluster</name>
        <dbReference type="ChEBI" id="CHEBI:49883"/>
        <label>2</label>
        <note>4Fe-4S-substrate</note>
    </ligand>
</feature>
<comment type="similarity">
    <text evidence="12">Belongs to the radical SAM superfamily. MoaA family.</text>
</comment>
<dbReference type="InterPro" id="IPR010505">
    <property type="entry name" value="MoaA_twitch"/>
</dbReference>
<dbReference type="InterPro" id="IPR006638">
    <property type="entry name" value="Elp3/MiaA/NifB-like_rSAM"/>
</dbReference>
<keyword evidence="2 12" id="KW-0004">4Fe-4S</keyword>
<evidence type="ECO:0000259" key="13">
    <source>
        <dbReference type="PROSITE" id="PS51918"/>
    </source>
</evidence>
<evidence type="ECO:0000256" key="2">
    <source>
        <dbReference type="ARBA" id="ARBA00022485"/>
    </source>
</evidence>
<dbReference type="GO" id="GO:1904047">
    <property type="term" value="F:S-adenosyl-L-methionine binding"/>
    <property type="evidence" value="ECO:0007669"/>
    <property type="project" value="UniProtKB-UniRule"/>
</dbReference>
<dbReference type="Pfam" id="PF06463">
    <property type="entry name" value="Mob_synth_C"/>
    <property type="match status" value="1"/>
</dbReference>
<dbReference type="GO" id="GO:0006777">
    <property type="term" value="P:Mo-molybdopterin cofactor biosynthetic process"/>
    <property type="evidence" value="ECO:0007669"/>
    <property type="project" value="UniProtKB-UniRule"/>
</dbReference>
<feature type="binding site" evidence="12">
    <location>
        <position position="274"/>
    </location>
    <ligand>
        <name>[4Fe-4S] cluster</name>
        <dbReference type="ChEBI" id="CHEBI:49883"/>
        <label>2</label>
        <note>4Fe-4S-substrate</note>
    </ligand>
</feature>
<evidence type="ECO:0000256" key="7">
    <source>
        <dbReference type="ARBA" id="ARBA00023014"/>
    </source>
</evidence>
<dbReference type="RefSeq" id="WP_337309800.1">
    <property type="nucleotide sequence ID" value="NZ_JAEKNS010000045.1"/>
</dbReference>
<evidence type="ECO:0000256" key="1">
    <source>
        <dbReference type="ARBA" id="ARBA00012167"/>
    </source>
</evidence>
<dbReference type="InterPro" id="IPR000385">
    <property type="entry name" value="MoaA_NifB_PqqE_Fe-S-bd_CS"/>
</dbReference>
<feature type="binding site" evidence="12">
    <location>
        <begin position="279"/>
        <end position="281"/>
    </location>
    <ligand>
        <name>GTP</name>
        <dbReference type="ChEBI" id="CHEBI:37565"/>
    </ligand>
</feature>
<keyword evidence="6 12" id="KW-0408">Iron</keyword>
<evidence type="ECO:0000256" key="11">
    <source>
        <dbReference type="ARBA" id="ARBA00048697"/>
    </source>
</evidence>
<dbReference type="SMART" id="SM00729">
    <property type="entry name" value="Elp3"/>
    <property type="match status" value="1"/>
</dbReference>
<dbReference type="InterPro" id="IPR040064">
    <property type="entry name" value="MoaA-like"/>
</dbReference>
<dbReference type="EMBL" id="JAEKNS010000045">
    <property type="protein sequence ID" value="MBJ7593984.1"/>
    <property type="molecule type" value="Genomic_DNA"/>
</dbReference>
<protein>
    <recommendedName>
        <fullName evidence="1 12">GTP 3',8-cyclase</fullName>
        <ecNumber evidence="1 12">4.1.99.22</ecNumber>
    </recommendedName>
    <alternativeName>
        <fullName evidence="12">Molybdenum cofactor biosynthesis protein A</fullName>
    </alternativeName>
</protein>
<dbReference type="CDD" id="cd01335">
    <property type="entry name" value="Radical_SAM"/>
    <property type="match status" value="1"/>
</dbReference>
<dbReference type="Gene3D" id="3.20.20.70">
    <property type="entry name" value="Aldolase class I"/>
    <property type="match status" value="1"/>
</dbReference>
<evidence type="ECO:0000256" key="6">
    <source>
        <dbReference type="ARBA" id="ARBA00023004"/>
    </source>
</evidence>
<evidence type="ECO:0000313" key="15">
    <source>
        <dbReference type="Proteomes" id="UP000606991"/>
    </source>
</evidence>
<evidence type="ECO:0000256" key="3">
    <source>
        <dbReference type="ARBA" id="ARBA00022691"/>
    </source>
</evidence>
<feature type="binding site" evidence="12">
    <location>
        <position position="176"/>
    </location>
    <ligand>
        <name>GTP</name>
        <dbReference type="ChEBI" id="CHEBI:37565"/>
    </ligand>
</feature>
<feature type="binding site" evidence="12">
    <location>
        <position position="291"/>
    </location>
    <ligand>
        <name>[4Fe-4S] cluster</name>
        <dbReference type="ChEBI" id="CHEBI:49883"/>
        <label>2</label>
        <note>4Fe-4S-substrate</note>
    </ligand>
</feature>
<dbReference type="InterPro" id="IPR013483">
    <property type="entry name" value="MoaA"/>
</dbReference>
<dbReference type="GO" id="GO:0046872">
    <property type="term" value="F:metal ion binding"/>
    <property type="evidence" value="ECO:0007669"/>
    <property type="project" value="UniProtKB-KW"/>
</dbReference>
<sequence>MTTARVPTAAPATSQAAVRDVYARALRDVRISVTDRCNFRCTYCMPRASFGPGHRFLGREQKLTAAEIVRLGALLVHLGVRKIRLTGGEPLLRSDLDEIVRGLAATSVADLALTTNGSLLERWAARLRQAGLHRVTVSLDTLDPAVHARMSDSGVSIETVLGGIRAATDAGFAPIKLNAVIRRGVNDDSVEPLVDFARAHLHTLRFIEYMDVGESNDWSRADVVPAAEIVARVSARYPLQPPARDDPADVAQTYRFADGAGEVGIIASVTQPFCGACTRLRVSADGRLHTCLFASAGTDIRSALRSGDDGELERVLRETWTARTDRYSEQRGEHIPALRRVEMSYLGG</sequence>
<dbReference type="InterPro" id="IPR013785">
    <property type="entry name" value="Aldolase_TIM"/>
</dbReference>
<evidence type="ECO:0000256" key="12">
    <source>
        <dbReference type="HAMAP-Rule" id="MF_01225"/>
    </source>
</evidence>
<dbReference type="GO" id="GO:0061799">
    <property type="term" value="F:cyclic pyranopterin monophosphate synthase activity"/>
    <property type="evidence" value="ECO:0007669"/>
    <property type="project" value="TreeGrafter"/>
</dbReference>
<name>A0A934JVK4_9BACT</name>
<dbReference type="Proteomes" id="UP000606991">
    <property type="component" value="Unassembled WGS sequence"/>
</dbReference>
<dbReference type="AlphaFoldDB" id="A0A934JVK4"/>
<dbReference type="NCBIfam" id="TIGR02666">
    <property type="entry name" value="moaA"/>
    <property type="match status" value="1"/>
</dbReference>
<feature type="domain" description="Radical SAM core" evidence="13">
    <location>
        <begin position="21"/>
        <end position="240"/>
    </location>
</feature>
<comment type="caution">
    <text evidence="14">The sequence shown here is derived from an EMBL/GenBank/DDBJ whole genome shotgun (WGS) entry which is preliminary data.</text>
</comment>
<feature type="binding site" evidence="12">
    <location>
        <position position="30"/>
    </location>
    <ligand>
        <name>GTP</name>
        <dbReference type="ChEBI" id="CHEBI:37565"/>
    </ligand>
</feature>
<dbReference type="PROSITE" id="PS51918">
    <property type="entry name" value="RADICAL_SAM"/>
    <property type="match status" value="1"/>
</dbReference>
<feature type="binding site" evidence="12">
    <location>
        <position position="138"/>
    </location>
    <ligand>
        <name>S-adenosyl-L-methionine</name>
        <dbReference type="ChEBI" id="CHEBI:59789"/>
    </ligand>
</feature>
<evidence type="ECO:0000256" key="5">
    <source>
        <dbReference type="ARBA" id="ARBA00022741"/>
    </source>
</evidence>
<comment type="pathway">
    <text evidence="12">Cofactor biosynthesis; molybdopterin biosynthesis.</text>
</comment>
<comment type="catalytic activity">
    <reaction evidence="11 12">
        <text>GTP + AH2 + S-adenosyl-L-methionine = (8S)-3',8-cyclo-7,8-dihydroguanosine 5'-triphosphate + 5'-deoxyadenosine + L-methionine + A + H(+)</text>
        <dbReference type="Rhea" id="RHEA:49576"/>
        <dbReference type="ChEBI" id="CHEBI:13193"/>
        <dbReference type="ChEBI" id="CHEBI:15378"/>
        <dbReference type="ChEBI" id="CHEBI:17319"/>
        <dbReference type="ChEBI" id="CHEBI:17499"/>
        <dbReference type="ChEBI" id="CHEBI:37565"/>
        <dbReference type="ChEBI" id="CHEBI:57844"/>
        <dbReference type="ChEBI" id="CHEBI:59789"/>
        <dbReference type="ChEBI" id="CHEBI:131766"/>
        <dbReference type="EC" id="4.1.99.22"/>
    </reaction>
</comment>
<accession>A0A934JVK4</accession>
<evidence type="ECO:0000256" key="9">
    <source>
        <dbReference type="ARBA" id="ARBA00023150"/>
    </source>
</evidence>
<keyword evidence="4 12" id="KW-0479">Metal-binding</keyword>
<feature type="binding site" evidence="12">
    <location>
        <position position="114"/>
    </location>
    <ligand>
        <name>GTP</name>
        <dbReference type="ChEBI" id="CHEBI:37565"/>
    </ligand>
</feature>
<dbReference type="GO" id="GO:0051539">
    <property type="term" value="F:4 iron, 4 sulfur cluster binding"/>
    <property type="evidence" value="ECO:0007669"/>
    <property type="project" value="UniProtKB-UniRule"/>
</dbReference>
<feature type="binding site" evidence="12">
    <location>
        <position position="43"/>
    </location>
    <ligand>
        <name>S-adenosyl-L-methionine</name>
        <dbReference type="ChEBI" id="CHEBI:59789"/>
    </ligand>
</feature>
<feature type="binding site" evidence="12">
    <location>
        <position position="44"/>
    </location>
    <ligand>
        <name>[4Fe-4S] cluster</name>
        <dbReference type="ChEBI" id="CHEBI:49883"/>
        <label>1</label>
        <note>4Fe-4S-S-AdoMet</note>
    </ligand>
</feature>
<proteinExistence type="inferred from homology"/>
<keyword evidence="5 12" id="KW-0547">Nucleotide-binding</keyword>
<dbReference type="PROSITE" id="PS01305">
    <property type="entry name" value="MOAA_NIFB_PQQE"/>
    <property type="match status" value="1"/>
</dbReference>
<dbReference type="SFLD" id="SFLDG01386">
    <property type="entry name" value="main_SPASM_domain-containing"/>
    <property type="match status" value="1"/>
</dbReference>
<evidence type="ECO:0000256" key="10">
    <source>
        <dbReference type="ARBA" id="ARBA00023239"/>
    </source>
</evidence>
<dbReference type="EC" id="4.1.99.22" evidence="1 12"/>
<dbReference type="InterPro" id="IPR050105">
    <property type="entry name" value="MoCo_biosynth_MoaA/MoaC"/>
</dbReference>
<feature type="binding site" evidence="12">
    <location>
        <position position="88"/>
    </location>
    <ligand>
        <name>S-adenosyl-L-methionine</name>
        <dbReference type="ChEBI" id="CHEBI:59789"/>
    </ligand>
</feature>
<dbReference type="PANTHER" id="PTHR22960:SF0">
    <property type="entry name" value="MOLYBDENUM COFACTOR BIOSYNTHESIS PROTEIN 1"/>
    <property type="match status" value="1"/>
</dbReference>
<comment type="function">
    <text evidence="12">Catalyzes the cyclization of GTP to (8S)-3',8-cyclo-7,8-dihydroguanosine 5'-triphosphate.</text>
</comment>
<dbReference type="SFLD" id="SFLDS00029">
    <property type="entry name" value="Radical_SAM"/>
    <property type="match status" value="1"/>
</dbReference>
<dbReference type="GO" id="GO:0005525">
    <property type="term" value="F:GTP binding"/>
    <property type="evidence" value="ECO:0007669"/>
    <property type="project" value="UniProtKB-UniRule"/>
</dbReference>
<dbReference type="HAMAP" id="MF_01225_B">
    <property type="entry name" value="MoaA_B"/>
    <property type="match status" value="1"/>
</dbReference>
<dbReference type="InterPro" id="IPR007197">
    <property type="entry name" value="rSAM"/>
</dbReference>
<reference evidence="14 15" key="1">
    <citation type="submission" date="2020-10" db="EMBL/GenBank/DDBJ databases">
        <title>Ca. Dormibacterota MAGs.</title>
        <authorList>
            <person name="Montgomery K."/>
        </authorList>
    </citation>
    <scope>NUCLEOTIDE SEQUENCE [LARGE SCALE GENOMIC DNA]</scope>
    <source>
        <strain evidence="14">SC8812_S17_18</strain>
    </source>
</reference>
<organism evidence="14 15">
    <name type="scientific">Candidatus Aeolococcus gillhamiae</name>
    <dbReference type="NCBI Taxonomy" id="3127015"/>
    <lineage>
        <taxon>Bacteria</taxon>
        <taxon>Bacillati</taxon>
        <taxon>Candidatus Dormiibacterota</taxon>
        <taxon>Candidatus Dormibacteria</taxon>
        <taxon>Candidatus Aeolococcales</taxon>
        <taxon>Candidatus Aeolococcaceae</taxon>
        <taxon>Candidatus Aeolococcus</taxon>
    </lineage>
</organism>
<comment type="subunit">
    <text evidence="12">Monomer and homodimer.</text>
</comment>
<evidence type="ECO:0000256" key="4">
    <source>
        <dbReference type="ARBA" id="ARBA00022723"/>
    </source>
</evidence>
<feature type="binding site" evidence="12">
    <location>
        <position position="84"/>
    </location>
    <ligand>
        <name>GTP</name>
        <dbReference type="ChEBI" id="CHEBI:37565"/>
    </ligand>
</feature>
<gene>
    <name evidence="12 14" type="primary">moaA</name>
    <name evidence="14" type="ORF">JF886_03840</name>
</gene>
<dbReference type="GO" id="GO:0061798">
    <property type="term" value="F:GTP 3',8'-cyclase activity"/>
    <property type="evidence" value="ECO:0007669"/>
    <property type="project" value="UniProtKB-UniRule"/>
</dbReference>
<dbReference type="SFLD" id="SFLDG01383">
    <property type="entry name" value="cyclic_pyranopterin_phosphate"/>
    <property type="match status" value="1"/>
</dbReference>
<feature type="binding site" evidence="12">
    <location>
        <position position="37"/>
    </location>
    <ligand>
        <name>[4Fe-4S] cluster</name>
        <dbReference type="ChEBI" id="CHEBI:49883"/>
        <label>1</label>
        <note>4Fe-4S-S-AdoMet</note>
    </ligand>
</feature>
<keyword evidence="3 12" id="KW-0949">S-adenosyl-L-methionine</keyword>
<keyword evidence="7 12" id="KW-0411">Iron-sulfur</keyword>
<keyword evidence="10 12" id="KW-0456">Lyase</keyword>
<feature type="binding site" evidence="12">
    <location>
        <position position="210"/>
    </location>
    <ligand>
        <name>S-adenosyl-L-methionine</name>
        <dbReference type="ChEBI" id="CHEBI:59789"/>
    </ligand>
</feature>
<dbReference type="CDD" id="cd21117">
    <property type="entry name" value="Twitch_MoaA"/>
    <property type="match status" value="1"/>
</dbReference>
<keyword evidence="9 12" id="KW-0501">Molybdenum cofactor biosynthesis</keyword>
<comment type="cofactor">
    <cofactor evidence="12">
        <name>[4Fe-4S] cluster</name>
        <dbReference type="ChEBI" id="CHEBI:49883"/>
    </cofactor>
    <text evidence="12">Binds 2 [4Fe-4S] clusters. Binds 1 [4Fe-4S] cluster coordinated with 3 cysteines and an exchangeable S-adenosyl-L-methionine and 1 [4Fe-4S] cluster coordinated with 3 cysteines and the GTP-derived substrate.</text>
</comment>
<dbReference type="Pfam" id="PF04055">
    <property type="entry name" value="Radical_SAM"/>
    <property type="match status" value="1"/>
</dbReference>
<dbReference type="SUPFAM" id="SSF102114">
    <property type="entry name" value="Radical SAM enzymes"/>
    <property type="match status" value="1"/>
</dbReference>